<dbReference type="EMBL" id="JAWWNJ010000079">
    <property type="protein sequence ID" value="KAK7002295.1"/>
    <property type="molecule type" value="Genomic_DNA"/>
</dbReference>
<comment type="caution">
    <text evidence="2">The sequence shown here is derived from an EMBL/GenBank/DDBJ whole genome shotgun (WGS) entry which is preliminary data.</text>
</comment>
<feature type="region of interest" description="Disordered" evidence="1">
    <location>
        <begin position="139"/>
        <end position="206"/>
    </location>
</feature>
<organism evidence="2 3">
    <name type="scientific">Favolaschia claudopus</name>
    <dbReference type="NCBI Taxonomy" id="2862362"/>
    <lineage>
        <taxon>Eukaryota</taxon>
        <taxon>Fungi</taxon>
        <taxon>Dikarya</taxon>
        <taxon>Basidiomycota</taxon>
        <taxon>Agaricomycotina</taxon>
        <taxon>Agaricomycetes</taxon>
        <taxon>Agaricomycetidae</taxon>
        <taxon>Agaricales</taxon>
        <taxon>Marasmiineae</taxon>
        <taxon>Mycenaceae</taxon>
        <taxon>Favolaschia</taxon>
    </lineage>
</organism>
<reference evidence="2 3" key="1">
    <citation type="journal article" date="2024" name="J Genomics">
        <title>Draft genome sequencing and assembly of Favolaschia claudopus CIRM-BRFM 2984 isolated from oak limbs.</title>
        <authorList>
            <person name="Navarro D."/>
            <person name="Drula E."/>
            <person name="Chaduli D."/>
            <person name="Cazenave R."/>
            <person name="Ahrendt S."/>
            <person name="Wang J."/>
            <person name="Lipzen A."/>
            <person name="Daum C."/>
            <person name="Barry K."/>
            <person name="Grigoriev I.V."/>
            <person name="Favel A."/>
            <person name="Rosso M.N."/>
            <person name="Martin F."/>
        </authorList>
    </citation>
    <scope>NUCLEOTIDE SEQUENCE [LARGE SCALE GENOMIC DNA]</scope>
    <source>
        <strain evidence="2 3">CIRM-BRFM 2984</strain>
    </source>
</reference>
<protein>
    <submittedName>
        <fullName evidence="2">Uncharacterized protein</fullName>
    </submittedName>
</protein>
<accession>A0AAW0A7L9</accession>
<feature type="region of interest" description="Disordered" evidence="1">
    <location>
        <begin position="665"/>
        <end position="693"/>
    </location>
</feature>
<feature type="compositionally biased region" description="Basic and acidic residues" evidence="1">
    <location>
        <begin position="173"/>
        <end position="183"/>
    </location>
</feature>
<evidence type="ECO:0000313" key="2">
    <source>
        <dbReference type="EMBL" id="KAK7002295.1"/>
    </source>
</evidence>
<evidence type="ECO:0000313" key="3">
    <source>
        <dbReference type="Proteomes" id="UP001362999"/>
    </source>
</evidence>
<name>A0AAW0A7L9_9AGAR</name>
<evidence type="ECO:0000256" key="1">
    <source>
        <dbReference type="SAM" id="MobiDB-lite"/>
    </source>
</evidence>
<gene>
    <name evidence="2" type="ORF">R3P38DRAFT_3215449</name>
</gene>
<sequence length="693" mass="77015">MSQSQYQSGAAAVIEARDGSGGAELDLSGANGVRFVSRIRYRIISKKAAGIGPSAQTFSIARTIGCHARHVLRTLGLQSIVPGFHCVCKAKSRSLPFCNVIPMIVQHYPVLAPRRITRQWSAGSDTPDHEQTAAALDGTGSVPLSASKNAEVPSQRAARGRIEWRRTGRGRGRRDAKDLENQIRNEGAAPSRDAGTKASSLGQRGSLRKLRSNGRRWCMHLRSSAGARHWWTFPYPTLDGGVTLDTLYVFSRPRTIRQEHTVTVLQLPAVDVRKLEEKKLKNQIRTMRVQRRRMTPLDLPPPRRWRWGRDTVVSFHVSSQHASPTFVFQLTRSGKTRVFSPGGVTVPADTAFSSLRSGAQRPKVVCIAYVSSTLIDECLFFSFIRSSVGSRRRSTFPCPALGGSRSLEGDSWILKLPGRRWRTFPRARRWRQPTPTTEPIVRAHLLFAMGAAQASTTICGCGDDDSGEKEIERRADDDGAAVAAARRMTGWTFPQLARPVSIHFSASSRASEIPSLSPGKTRIESFVSRWRCYSIRGHAHDFAGLGAGRRGCRGREVSEGVDEKEGNQTDDNRAYVSIPLVSLRLIDGSLLFLQQRQQRLATLVAFHWPRWRRRRSRYSPDVYERTPASQLAKTTFLFLSSLTRGRDTRVGRYVLRCIGVDTTQVGEGQPRAGRERRSGNDRAMGGYRAVSGT</sequence>
<keyword evidence="3" id="KW-1185">Reference proteome</keyword>
<dbReference type="AlphaFoldDB" id="A0AAW0A7L9"/>
<proteinExistence type="predicted"/>
<dbReference type="Proteomes" id="UP001362999">
    <property type="component" value="Unassembled WGS sequence"/>
</dbReference>